<dbReference type="RefSeq" id="WP_104528053.1">
    <property type="nucleotide sequence ID" value="NZ_POQT01000009.1"/>
</dbReference>
<comment type="caution">
    <text evidence="1">The sequence shown here is derived from an EMBL/GenBank/DDBJ whole genome shotgun (WGS) entry which is preliminary data.</text>
</comment>
<gene>
    <name evidence="1" type="ORF">BKA19_2347</name>
</gene>
<dbReference type="InterPro" id="IPR015996">
    <property type="entry name" value="UCP028451"/>
</dbReference>
<dbReference type="NCBIfam" id="TIGR02453">
    <property type="entry name" value="TIGR02453 family protein"/>
    <property type="match status" value="1"/>
</dbReference>
<dbReference type="PANTHER" id="PTHR36452">
    <property type="entry name" value="CHROMOSOME 12, WHOLE GENOME SHOTGUN SEQUENCE"/>
    <property type="match status" value="1"/>
</dbReference>
<dbReference type="Proteomes" id="UP000292507">
    <property type="component" value="Unassembled WGS sequence"/>
</dbReference>
<evidence type="ECO:0000313" key="2">
    <source>
        <dbReference type="Proteomes" id="UP000292507"/>
    </source>
</evidence>
<dbReference type="PIRSF" id="PIRSF028451">
    <property type="entry name" value="UCP028451"/>
    <property type="match status" value="1"/>
</dbReference>
<organism evidence="1 2">
    <name type="scientific">Blastococcus saxobsidens</name>
    <dbReference type="NCBI Taxonomy" id="138336"/>
    <lineage>
        <taxon>Bacteria</taxon>
        <taxon>Bacillati</taxon>
        <taxon>Actinomycetota</taxon>
        <taxon>Actinomycetes</taxon>
        <taxon>Geodermatophilales</taxon>
        <taxon>Geodermatophilaceae</taxon>
        <taxon>Blastococcus</taxon>
    </lineage>
</organism>
<dbReference type="EMBL" id="SHKV01000001">
    <property type="protein sequence ID" value="RZU32652.1"/>
    <property type="molecule type" value="Genomic_DNA"/>
</dbReference>
<name>A0A4Q7Y6Q2_9ACTN</name>
<dbReference type="OrthoDB" id="9794241at2"/>
<dbReference type="AlphaFoldDB" id="A0A4Q7Y6Q2"/>
<proteinExistence type="predicted"/>
<dbReference type="InterPro" id="IPR012808">
    <property type="entry name" value="CHP02453"/>
</dbReference>
<sequence>MSFGGFPDEGLVFYEGLEADNSKTYWTAHRAAYEASVRAPMTALVEELAPEFGAAKVFRPYRDVRFSHDKTPYKTHQGAVVTPEGRGAGSWYVQISAEGLVASGGCWRLESDQVARYRRAVADDVQGPRLASEVDRLQAGGWEIEGDRLVRVPAGFSADDDSIDLLKHRSLYATRHWTPEEWLHTPAALDRVRESWRDLVTLNAWFADNVGATTKEARPRR</sequence>
<accession>A0A4Q7Y6Q2</accession>
<keyword evidence="2" id="KW-1185">Reference proteome</keyword>
<reference evidence="1 2" key="1">
    <citation type="submission" date="2019-02" db="EMBL/GenBank/DDBJ databases">
        <title>Sequencing the genomes of 1000 actinobacteria strains.</title>
        <authorList>
            <person name="Klenk H.-P."/>
        </authorList>
    </citation>
    <scope>NUCLEOTIDE SEQUENCE [LARGE SCALE GENOMIC DNA]</scope>
    <source>
        <strain evidence="1 2">DSM 44509</strain>
    </source>
</reference>
<dbReference type="Pfam" id="PF09365">
    <property type="entry name" value="DUF2461"/>
    <property type="match status" value="1"/>
</dbReference>
<dbReference type="PANTHER" id="PTHR36452:SF1">
    <property type="entry name" value="DUF2461 DOMAIN-CONTAINING PROTEIN"/>
    <property type="match status" value="1"/>
</dbReference>
<protein>
    <submittedName>
        <fullName evidence="1">Uncharacterized protein (TIGR02453 family)</fullName>
    </submittedName>
</protein>
<evidence type="ECO:0000313" key="1">
    <source>
        <dbReference type="EMBL" id="RZU32652.1"/>
    </source>
</evidence>